<proteinExistence type="inferred from homology"/>
<dbReference type="PROSITE" id="PS51198">
    <property type="entry name" value="UVRD_HELICASE_ATP_BIND"/>
    <property type="match status" value="1"/>
</dbReference>
<dbReference type="InterPro" id="IPR013986">
    <property type="entry name" value="DExx_box_DNA_helicase_dom_sf"/>
</dbReference>
<dbReference type="SUPFAM" id="SSF52540">
    <property type="entry name" value="P-loop containing nucleoside triphosphate hydrolases"/>
    <property type="match status" value="1"/>
</dbReference>
<evidence type="ECO:0000256" key="4">
    <source>
        <dbReference type="ARBA" id="ARBA00022806"/>
    </source>
</evidence>
<dbReference type="GO" id="GO:0016887">
    <property type="term" value="F:ATP hydrolysis activity"/>
    <property type="evidence" value="ECO:0007669"/>
    <property type="project" value="RHEA"/>
</dbReference>
<dbReference type="RefSeq" id="WP_170830438.1">
    <property type="nucleotide sequence ID" value="NZ_FMWG01000001.1"/>
</dbReference>
<keyword evidence="6" id="KW-0238">DNA-binding</keyword>
<evidence type="ECO:0000256" key="2">
    <source>
        <dbReference type="ARBA" id="ARBA00022741"/>
    </source>
</evidence>
<evidence type="ECO:0000259" key="13">
    <source>
        <dbReference type="PROSITE" id="PS51198"/>
    </source>
</evidence>
<dbReference type="EMBL" id="FMWG01000001">
    <property type="protein sequence ID" value="SCZ51254.1"/>
    <property type="molecule type" value="Genomic_DNA"/>
</dbReference>
<dbReference type="Gene3D" id="1.10.486.10">
    <property type="entry name" value="PCRA, domain 4"/>
    <property type="match status" value="1"/>
</dbReference>
<dbReference type="PANTHER" id="PTHR11070:SF2">
    <property type="entry name" value="ATP-DEPENDENT DNA HELICASE SRS2"/>
    <property type="match status" value="1"/>
</dbReference>
<keyword evidence="2 12" id="KW-0547">Nucleotide-binding</keyword>
<keyword evidence="5 12" id="KW-0067">ATP-binding</keyword>
<dbReference type="Gene3D" id="1.10.10.160">
    <property type="match status" value="1"/>
</dbReference>
<feature type="binding site" evidence="12">
    <location>
        <begin position="219"/>
        <end position="226"/>
    </location>
    <ligand>
        <name>ATP</name>
        <dbReference type="ChEBI" id="CHEBI:30616"/>
    </ligand>
</feature>
<keyword evidence="4 12" id="KW-0347">Helicase</keyword>
<accession>A0A1G5PNY3</accession>
<evidence type="ECO:0000256" key="10">
    <source>
        <dbReference type="ARBA" id="ARBA00034923"/>
    </source>
</evidence>
<dbReference type="STRING" id="1156985.SAMN04488118_101448"/>
<dbReference type="Gene3D" id="3.40.50.300">
    <property type="entry name" value="P-loop containing nucleotide triphosphate hydrolases"/>
    <property type="match status" value="2"/>
</dbReference>
<protein>
    <recommendedName>
        <fullName evidence="9">DNA 3'-5' helicase</fullName>
        <ecNumber evidence="9">5.6.2.4</ecNumber>
    </recommendedName>
    <alternativeName>
        <fullName evidence="10">DNA 3'-5' helicase II</fullName>
    </alternativeName>
</protein>
<sequence length="1148" mass="127683">MDPIERGRQRADELHKEIVATGVDPSDLMGIALAAVGICGKYDVEVQKAKPGSAPLKGCHAYLDTDLAVLVYAETGDTFLDAFHVAHEVGHLEFGGQVHTDTEIEPDPLRPTEVASVGVERVVDYGRRQRREVQMDLFARELLFPRSLARTMHLNDLKSASSISAELGIPFAVTAMQIMDAILLPVRPPFVAKAPTPKPLNDVQTRAAEHRGSPFLLEAGPGTGKTQTLVGRITSLRDEGADPERLLVLTYSNKAAGEMLERITSAWPEAAGKMWVGTFHSFGLDLIRRFYDKLGLPDNPVMMDQTEAIELLEIEYAHLDLTRFRDLWDPTDKLRSILSAISRAKDEVVDAQKYANLATAMVDEIDPSDEVRKKSALICEEVAKVYEVYERLKKQRNKLDFGDLVALPVGLFESDPIARSLIQSEYDHVLVDEYQDVNRASVRLLKAVVGNGENLWVVGDAKQSIYRFRGASSYNLIRFDTEDFPNGARAELTTNYRSSDEICKAFETFARSGMRNAPASFKVDAARGALKSKPQFIRARNKDDEIEVLAKSIQAVHQTGVPYQDQAVLCKGNERLAALAAGLEERGIPALFLGPLFERDEIRELMSLLSLAVEARPMGLVKVACMKSFEMELNDVEMIVLAMREASIDRLGLWPEFDTTNLALSSTGRVGFERLQAVFKDIGPATDPWDLLTRVLLDDTHHLADLAKGTTASNRNASIAIWQFMNFLRTFPREGDGYPIQRLMNHVRRIALLADDRDLRQLPDAAQEVDAVRLMTMHGSKGLEFPVVHVPSLTKDSIPIGFSGFTKPLDPPDGMIEGVAGPGIDALREGHEEEQECLFFVAMSRAEDQLYLYAATETIAKGNTSGRNRPSSPFVSLLGDTIETPPVDGTTARTSRNASPIGVNFDAPLELYPAIPDQYMACPRKVFYTHIMKLGGRRRETPFMLMHNTVQKFVDTVKTMHGTALAWANVAGHFEQAWVEEGPTENPYCNDYKSIAHDLCQFFIANHAGLQGVEPPKLEYHFGDCYVVLRPDEAHTISSPSKTLRRIRTGRMQRKPLDNLEICMLFLASEIDPSISGAEMLFLTSHDLFPVELKTQMAKNRVSKLHGLGKAFHQGRFETNPDDRCPNCSNYFVCGKLPAGTVRKKNLN</sequence>
<evidence type="ECO:0000256" key="3">
    <source>
        <dbReference type="ARBA" id="ARBA00022801"/>
    </source>
</evidence>
<comment type="catalytic activity">
    <reaction evidence="8">
        <text>Couples ATP hydrolysis with the unwinding of duplex DNA by translocating in the 3'-5' direction.</text>
        <dbReference type="EC" id="5.6.2.4"/>
    </reaction>
</comment>
<evidence type="ECO:0000256" key="11">
    <source>
        <dbReference type="ARBA" id="ARBA00048988"/>
    </source>
</evidence>
<dbReference type="CDD" id="cd17932">
    <property type="entry name" value="DEXQc_UvrD"/>
    <property type="match status" value="1"/>
</dbReference>
<dbReference type="EC" id="5.6.2.4" evidence="9"/>
<dbReference type="GO" id="GO:0005524">
    <property type="term" value="F:ATP binding"/>
    <property type="evidence" value="ECO:0007669"/>
    <property type="project" value="UniProtKB-UniRule"/>
</dbReference>
<evidence type="ECO:0000256" key="12">
    <source>
        <dbReference type="PROSITE-ProRule" id="PRU00560"/>
    </source>
</evidence>
<dbReference type="InterPro" id="IPR014016">
    <property type="entry name" value="UvrD-like_ATP-bd"/>
</dbReference>
<keyword evidence="7" id="KW-0413">Isomerase</keyword>
<name>A0A1G5PNY3_9RHOB</name>
<dbReference type="Proteomes" id="UP000198767">
    <property type="component" value="Unassembled WGS sequence"/>
</dbReference>
<dbReference type="PROSITE" id="PS51217">
    <property type="entry name" value="UVRD_HELICASE_CTER"/>
    <property type="match status" value="1"/>
</dbReference>
<dbReference type="GO" id="GO:0000725">
    <property type="term" value="P:recombinational repair"/>
    <property type="evidence" value="ECO:0007669"/>
    <property type="project" value="TreeGrafter"/>
</dbReference>
<evidence type="ECO:0000313" key="15">
    <source>
        <dbReference type="EMBL" id="SCZ51254.1"/>
    </source>
</evidence>
<comment type="catalytic activity">
    <reaction evidence="11">
        <text>ATP + H2O = ADP + phosphate + H(+)</text>
        <dbReference type="Rhea" id="RHEA:13065"/>
        <dbReference type="ChEBI" id="CHEBI:15377"/>
        <dbReference type="ChEBI" id="CHEBI:15378"/>
        <dbReference type="ChEBI" id="CHEBI:30616"/>
        <dbReference type="ChEBI" id="CHEBI:43474"/>
        <dbReference type="ChEBI" id="CHEBI:456216"/>
        <dbReference type="EC" id="5.6.2.4"/>
    </reaction>
</comment>
<evidence type="ECO:0000259" key="14">
    <source>
        <dbReference type="PROSITE" id="PS51217"/>
    </source>
</evidence>
<dbReference type="InterPro" id="IPR000212">
    <property type="entry name" value="DNA_helicase_UvrD/REP"/>
</dbReference>
<dbReference type="GO" id="GO:0003677">
    <property type="term" value="F:DNA binding"/>
    <property type="evidence" value="ECO:0007669"/>
    <property type="project" value="UniProtKB-KW"/>
</dbReference>
<reference evidence="15 16" key="1">
    <citation type="submission" date="2016-10" db="EMBL/GenBank/DDBJ databases">
        <authorList>
            <person name="de Groot N.N."/>
        </authorList>
    </citation>
    <scope>NUCLEOTIDE SEQUENCE [LARGE SCALE GENOMIC DNA]</scope>
    <source>
        <strain evidence="15 16">U95</strain>
    </source>
</reference>
<keyword evidence="16" id="KW-1185">Reference proteome</keyword>
<evidence type="ECO:0000313" key="16">
    <source>
        <dbReference type="Proteomes" id="UP000198767"/>
    </source>
</evidence>
<dbReference type="InterPro" id="IPR014017">
    <property type="entry name" value="DNA_helicase_UvrD-like_C"/>
</dbReference>
<evidence type="ECO:0000256" key="5">
    <source>
        <dbReference type="ARBA" id="ARBA00022840"/>
    </source>
</evidence>
<evidence type="ECO:0000256" key="9">
    <source>
        <dbReference type="ARBA" id="ARBA00034808"/>
    </source>
</evidence>
<feature type="domain" description="UvrD-like helicase ATP-binding" evidence="13">
    <location>
        <begin position="198"/>
        <end position="499"/>
    </location>
</feature>
<dbReference type="GO" id="GO:0043138">
    <property type="term" value="F:3'-5' DNA helicase activity"/>
    <property type="evidence" value="ECO:0007669"/>
    <property type="project" value="UniProtKB-EC"/>
</dbReference>
<dbReference type="InterPro" id="IPR027417">
    <property type="entry name" value="P-loop_NTPase"/>
</dbReference>
<feature type="domain" description="UvrD-like helicase C-terminal" evidence="14">
    <location>
        <begin position="503"/>
        <end position="782"/>
    </location>
</feature>
<organism evidence="15 16">
    <name type="scientific">Epibacterium ulvae</name>
    <dbReference type="NCBI Taxonomy" id="1156985"/>
    <lineage>
        <taxon>Bacteria</taxon>
        <taxon>Pseudomonadati</taxon>
        <taxon>Pseudomonadota</taxon>
        <taxon>Alphaproteobacteria</taxon>
        <taxon>Rhodobacterales</taxon>
        <taxon>Roseobacteraceae</taxon>
        <taxon>Epibacterium</taxon>
    </lineage>
</organism>
<dbReference type="Pfam" id="PF13361">
    <property type="entry name" value="UvrD_C"/>
    <property type="match status" value="2"/>
</dbReference>
<dbReference type="AlphaFoldDB" id="A0A1G5PNY3"/>
<gene>
    <name evidence="15" type="ORF">SAMN04488118_101448</name>
</gene>
<evidence type="ECO:0000256" key="8">
    <source>
        <dbReference type="ARBA" id="ARBA00034617"/>
    </source>
</evidence>
<evidence type="ECO:0000256" key="1">
    <source>
        <dbReference type="ARBA" id="ARBA00009922"/>
    </source>
</evidence>
<keyword evidence="3 12" id="KW-0378">Hydrolase</keyword>
<dbReference type="PANTHER" id="PTHR11070">
    <property type="entry name" value="UVRD / RECB / PCRA DNA HELICASE FAMILY MEMBER"/>
    <property type="match status" value="1"/>
</dbReference>
<evidence type="ECO:0000256" key="6">
    <source>
        <dbReference type="ARBA" id="ARBA00023125"/>
    </source>
</evidence>
<comment type="similarity">
    <text evidence="1">Belongs to the helicase family. UvrD subfamily.</text>
</comment>
<evidence type="ECO:0000256" key="7">
    <source>
        <dbReference type="ARBA" id="ARBA00023235"/>
    </source>
</evidence>
<dbReference type="Pfam" id="PF00580">
    <property type="entry name" value="UvrD-helicase"/>
    <property type="match status" value="1"/>
</dbReference>